<accession>A0A974CFS4</accession>
<dbReference type="EMBL" id="CM004478">
    <property type="protein sequence ID" value="OCT72599.1"/>
    <property type="molecule type" value="Genomic_DNA"/>
</dbReference>
<organism evidence="2 3">
    <name type="scientific">Xenopus laevis</name>
    <name type="common">African clawed frog</name>
    <dbReference type="NCBI Taxonomy" id="8355"/>
    <lineage>
        <taxon>Eukaryota</taxon>
        <taxon>Metazoa</taxon>
        <taxon>Chordata</taxon>
        <taxon>Craniata</taxon>
        <taxon>Vertebrata</taxon>
        <taxon>Euteleostomi</taxon>
        <taxon>Amphibia</taxon>
        <taxon>Batrachia</taxon>
        <taxon>Anura</taxon>
        <taxon>Pipoidea</taxon>
        <taxon>Pipidae</taxon>
        <taxon>Xenopodinae</taxon>
        <taxon>Xenopus</taxon>
        <taxon>Xenopus</taxon>
    </lineage>
</organism>
<evidence type="ECO:0000313" key="2">
    <source>
        <dbReference type="EMBL" id="OCT72599.1"/>
    </source>
</evidence>
<proteinExistence type="predicted"/>
<gene>
    <name evidence="2" type="ORF">XELAEV_18035580mg</name>
</gene>
<protein>
    <submittedName>
        <fullName evidence="2">Uncharacterized protein</fullName>
    </submittedName>
</protein>
<reference evidence="3" key="1">
    <citation type="journal article" date="2016" name="Nature">
        <title>Genome evolution in the allotetraploid frog Xenopus laevis.</title>
        <authorList>
            <person name="Session A.M."/>
            <person name="Uno Y."/>
            <person name="Kwon T."/>
            <person name="Chapman J.A."/>
            <person name="Toyoda A."/>
            <person name="Takahashi S."/>
            <person name="Fukui A."/>
            <person name="Hikosaka A."/>
            <person name="Suzuki A."/>
            <person name="Kondo M."/>
            <person name="van Heeringen S.J."/>
            <person name="Quigley I."/>
            <person name="Heinz S."/>
            <person name="Ogino H."/>
            <person name="Ochi H."/>
            <person name="Hellsten U."/>
            <person name="Lyons J.B."/>
            <person name="Simakov O."/>
            <person name="Putnam N."/>
            <person name="Stites J."/>
            <person name="Kuroki Y."/>
            <person name="Tanaka T."/>
            <person name="Michiue T."/>
            <person name="Watanabe M."/>
            <person name="Bogdanovic O."/>
            <person name="Lister R."/>
            <person name="Georgiou G."/>
            <person name="Paranjpe S.S."/>
            <person name="van Kruijsbergen I."/>
            <person name="Shu S."/>
            <person name="Carlson J."/>
            <person name="Kinoshita T."/>
            <person name="Ohta Y."/>
            <person name="Mawaribuchi S."/>
            <person name="Jenkins J."/>
            <person name="Grimwood J."/>
            <person name="Schmutz J."/>
            <person name="Mitros T."/>
            <person name="Mozaffari S.V."/>
            <person name="Suzuki Y."/>
            <person name="Haramoto Y."/>
            <person name="Yamamoto T.S."/>
            <person name="Takagi C."/>
            <person name="Heald R."/>
            <person name="Miller K."/>
            <person name="Haudenschild C."/>
            <person name="Kitzman J."/>
            <person name="Nakayama T."/>
            <person name="Izutsu Y."/>
            <person name="Robert J."/>
            <person name="Fortriede J."/>
            <person name="Burns K."/>
            <person name="Lotay V."/>
            <person name="Karimi K."/>
            <person name="Yasuoka Y."/>
            <person name="Dichmann D.S."/>
            <person name="Flajnik M.F."/>
            <person name="Houston D.W."/>
            <person name="Shendure J."/>
            <person name="DuPasquier L."/>
            <person name="Vize P.D."/>
            <person name="Zorn A.M."/>
            <person name="Ito M."/>
            <person name="Marcotte E.M."/>
            <person name="Wallingford J.B."/>
            <person name="Ito Y."/>
            <person name="Asashima M."/>
            <person name="Ueno N."/>
            <person name="Matsuda Y."/>
            <person name="Veenstra G.J."/>
            <person name="Fujiyama A."/>
            <person name="Harland R.M."/>
            <person name="Taira M."/>
            <person name="Rokhsar D.S."/>
        </authorList>
    </citation>
    <scope>NUCLEOTIDE SEQUENCE [LARGE SCALE GENOMIC DNA]</scope>
    <source>
        <strain evidence="3">J</strain>
    </source>
</reference>
<name>A0A974CFS4_XENLA</name>
<evidence type="ECO:0000313" key="3">
    <source>
        <dbReference type="Proteomes" id="UP000694892"/>
    </source>
</evidence>
<sequence>MSIANLRYFPSPFPLQPETRQRSGHPKPSTHNKLCNVPWDGCGKWGAWLYRGISCNLGTMEFIGRTQRNR</sequence>
<feature type="region of interest" description="Disordered" evidence="1">
    <location>
        <begin position="1"/>
        <end position="30"/>
    </location>
</feature>
<evidence type="ECO:0000256" key="1">
    <source>
        <dbReference type="SAM" id="MobiDB-lite"/>
    </source>
</evidence>
<dbReference type="AlphaFoldDB" id="A0A974CFS4"/>
<dbReference type="Proteomes" id="UP000694892">
    <property type="component" value="Chromosome 7L"/>
</dbReference>